<evidence type="ECO:0000256" key="1">
    <source>
        <dbReference type="SAM" id="MobiDB-lite"/>
    </source>
</evidence>
<dbReference type="AlphaFoldDB" id="A0AAE8N6V4"/>
<dbReference type="EMBL" id="ONZQ02000016">
    <property type="protein sequence ID" value="SPO06514.1"/>
    <property type="molecule type" value="Genomic_DNA"/>
</dbReference>
<protein>
    <recommendedName>
        <fullName evidence="3">DUF7136 domain-containing protein</fullName>
    </recommendedName>
</protein>
<feature type="chain" id="PRO_5042219017" description="DUF7136 domain-containing protein" evidence="2">
    <location>
        <begin position="19"/>
        <end position="327"/>
    </location>
</feature>
<name>A0AAE8N6V4_9PEZI</name>
<evidence type="ECO:0000256" key="2">
    <source>
        <dbReference type="SAM" id="SignalP"/>
    </source>
</evidence>
<accession>A0AAE8N6V4</accession>
<keyword evidence="2" id="KW-0732">Signal</keyword>
<gene>
    <name evidence="4" type="ORF">DNG_09204</name>
</gene>
<evidence type="ECO:0000313" key="4">
    <source>
        <dbReference type="EMBL" id="SPO06514.1"/>
    </source>
</evidence>
<organism evidence="4 5">
    <name type="scientific">Cephalotrichum gorgonifer</name>
    <dbReference type="NCBI Taxonomy" id="2041049"/>
    <lineage>
        <taxon>Eukaryota</taxon>
        <taxon>Fungi</taxon>
        <taxon>Dikarya</taxon>
        <taxon>Ascomycota</taxon>
        <taxon>Pezizomycotina</taxon>
        <taxon>Sordariomycetes</taxon>
        <taxon>Hypocreomycetidae</taxon>
        <taxon>Microascales</taxon>
        <taxon>Microascaceae</taxon>
        <taxon>Cephalotrichum</taxon>
    </lineage>
</organism>
<keyword evidence="5" id="KW-1185">Reference proteome</keyword>
<reference evidence="4" key="1">
    <citation type="submission" date="2018-03" db="EMBL/GenBank/DDBJ databases">
        <authorList>
            <person name="Guldener U."/>
        </authorList>
    </citation>
    <scope>NUCLEOTIDE SEQUENCE</scope>
</reference>
<feature type="domain" description="DUF7136" evidence="3">
    <location>
        <begin position="22"/>
        <end position="181"/>
    </location>
</feature>
<dbReference type="Pfam" id="PF23584">
    <property type="entry name" value="DUF7136"/>
    <property type="match status" value="1"/>
</dbReference>
<dbReference type="Proteomes" id="UP001187682">
    <property type="component" value="Unassembled WGS sequence"/>
</dbReference>
<comment type="caution">
    <text evidence="4">The sequence shown here is derived from an EMBL/GenBank/DDBJ whole genome shotgun (WGS) entry which is preliminary data.</text>
</comment>
<evidence type="ECO:0000313" key="5">
    <source>
        <dbReference type="Proteomes" id="UP001187682"/>
    </source>
</evidence>
<sequence>MRANSLLAALAGSSLVAAQSYPAELGIDLVFPRTNGVYKRAFPFPVVLAIHGSPDVWPTDLSIKLELLRPLEKGKPASVFETVYVNASSSVDTLPKDKNSFFAVVGMLEAMGSPLDSAFLRYEVNFPMDCPPGKEAANRIAADTDLQFANQTSSSFHFTLSDEKGIDPDVVPGKDVCPLHINTVLIEGVEEKGCLLLGTPDYEALHEKCRTEIPSGFGELVAGKLERVGKCANSIKPTTAENDRFCNSKPFALTEEEEKEKGKTDDSDDDSGNDSGNDTGDDDAGSSGDAGGSGGDGNSGAISTRGAMLESAGSVMVLLSIAAASLW</sequence>
<evidence type="ECO:0000259" key="3">
    <source>
        <dbReference type="Pfam" id="PF23584"/>
    </source>
</evidence>
<proteinExistence type="predicted"/>
<feature type="compositionally biased region" description="Gly residues" evidence="1">
    <location>
        <begin position="288"/>
        <end position="298"/>
    </location>
</feature>
<dbReference type="InterPro" id="IPR055560">
    <property type="entry name" value="DUF7136"/>
</dbReference>
<feature type="signal peptide" evidence="2">
    <location>
        <begin position="1"/>
        <end position="18"/>
    </location>
</feature>
<feature type="region of interest" description="Disordered" evidence="1">
    <location>
        <begin position="253"/>
        <end position="303"/>
    </location>
</feature>